<dbReference type="GO" id="GO:0032259">
    <property type="term" value="P:methylation"/>
    <property type="evidence" value="ECO:0007669"/>
    <property type="project" value="UniProtKB-KW"/>
</dbReference>
<feature type="domain" description="CheR-type methyltransferase" evidence="6">
    <location>
        <begin position="10"/>
        <end position="288"/>
    </location>
</feature>
<proteinExistence type="predicted"/>
<dbReference type="PROSITE" id="PS50123">
    <property type="entry name" value="CHER"/>
    <property type="match status" value="1"/>
</dbReference>
<protein>
    <recommendedName>
        <fullName evidence="2">protein-glutamate O-methyltransferase</fullName>
        <ecNumber evidence="2">2.1.1.80</ecNumber>
    </recommendedName>
</protein>
<dbReference type="SUPFAM" id="SSF47757">
    <property type="entry name" value="Chemotaxis receptor methyltransferase CheR, N-terminal domain"/>
    <property type="match status" value="1"/>
</dbReference>
<dbReference type="RefSeq" id="WP_188467279.1">
    <property type="nucleotide sequence ID" value="NZ_BAABHU010000016.1"/>
</dbReference>
<dbReference type="Gene3D" id="3.40.50.150">
    <property type="entry name" value="Vaccinia Virus protein VP39"/>
    <property type="match status" value="1"/>
</dbReference>
<evidence type="ECO:0000256" key="5">
    <source>
        <dbReference type="ARBA" id="ARBA00022691"/>
    </source>
</evidence>
<dbReference type="CDD" id="cd02440">
    <property type="entry name" value="AdoMet_MTases"/>
    <property type="match status" value="1"/>
</dbReference>
<dbReference type="InterPro" id="IPR029063">
    <property type="entry name" value="SAM-dependent_MTases_sf"/>
</dbReference>
<evidence type="ECO:0000256" key="3">
    <source>
        <dbReference type="ARBA" id="ARBA00022603"/>
    </source>
</evidence>
<accession>A0ABQ1N239</accession>
<evidence type="ECO:0000259" key="6">
    <source>
        <dbReference type="PROSITE" id="PS50123"/>
    </source>
</evidence>
<evidence type="ECO:0000256" key="2">
    <source>
        <dbReference type="ARBA" id="ARBA00012534"/>
    </source>
</evidence>
<dbReference type="SMART" id="SM00138">
    <property type="entry name" value="MeTrc"/>
    <property type="match status" value="1"/>
</dbReference>
<dbReference type="PANTHER" id="PTHR24422:SF26">
    <property type="entry name" value="CHEMOTAXIS PROTEIN METHYLTRANSFERASE"/>
    <property type="match status" value="1"/>
</dbReference>
<comment type="catalytic activity">
    <reaction evidence="1">
        <text>L-glutamyl-[protein] + S-adenosyl-L-methionine = [protein]-L-glutamate 5-O-methyl ester + S-adenosyl-L-homocysteine</text>
        <dbReference type="Rhea" id="RHEA:24452"/>
        <dbReference type="Rhea" id="RHEA-COMP:10208"/>
        <dbReference type="Rhea" id="RHEA-COMP:10311"/>
        <dbReference type="ChEBI" id="CHEBI:29973"/>
        <dbReference type="ChEBI" id="CHEBI:57856"/>
        <dbReference type="ChEBI" id="CHEBI:59789"/>
        <dbReference type="ChEBI" id="CHEBI:82795"/>
        <dbReference type="EC" id="2.1.1.80"/>
    </reaction>
</comment>
<evidence type="ECO:0000313" key="8">
    <source>
        <dbReference type="Proteomes" id="UP000636010"/>
    </source>
</evidence>
<dbReference type="PRINTS" id="PR00996">
    <property type="entry name" value="CHERMTFRASE"/>
</dbReference>
<dbReference type="InterPro" id="IPR000780">
    <property type="entry name" value="CheR_MeTrfase"/>
</dbReference>
<keyword evidence="3 7" id="KW-0489">Methyltransferase</keyword>
<dbReference type="Gene3D" id="1.10.155.10">
    <property type="entry name" value="Chemotaxis receptor methyltransferase CheR, N-terminal domain"/>
    <property type="match status" value="1"/>
</dbReference>
<dbReference type="Pfam" id="PF03705">
    <property type="entry name" value="CheR_N"/>
    <property type="match status" value="1"/>
</dbReference>
<dbReference type="PIRSF" id="PIRSF000410">
    <property type="entry name" value="CheR"/>
    <property type="match status" value="1"/>
</dbReference>
<keyword evidence="4" id="KW-0808">Transferase</keyword>
<dbReference type="InterPro" id="IPR026024">
    <property type="entry name" value="Chemotaxis_MeTrfase_CheR"/>
</dbReference>
<dbReference type="GO" id="GO:0008168">
    <property type="term" value="F:methyltransferase activity"/>
    <property type="evidence" value="ECO:0007669"/>
    <property type="project" value="UniProtKB-KW"/>
</dbReference>
<dbReference type="InterPro" id="IPR050903">
    <property type="entry name" value="Bact_Chemotaxis_MeTrfase"/>
</dbReference>
<evidence type="ECO:0000256" key="4">
    <source>
        <dbReference type="ARBA" id="ARBA00022679"/>
    </source>
</evidence>
<dbReference type="InterPro" id="IPR036804">
    <property type="entry name" value="CheR_N_sf"/>
</dbReference>
<dbReference type="EC" id="2.1.1.80" evidence="2"/>
<sequence length="288" mass="33127">MTTDLKKTATSGNLIPLNDNDYYKLSSFIRTNFGINLTEAKRTLLESRLQKRLRLSGITSFKEYIKKVCEGHHHAELINMINVVTTNKTDFFREKTHYDYVLSKILPEHAALPAKKELNIWSAASSTGEEAYTMAMVIEEFNRLTNNYLKYTIDASDISTEVLKKGIQAVYRESDIAAIANGMKQSYFLRSKEAGSDKVRVVKKLREKVKFFRFNLMSNAYPTREKYDIIFCRNVLIYFDRTTQEQVIQKLCESLKTGGYLFLGHSESIIGLNVPLKQLIHTGYKKIS</sequence>
<keyword evidence="8" id="KW-1185">Reference proteome</keyword>
<dbReference type="InterPro" id="IPR022642">
    <property type="entry name" value="CheR_C"/>
</dbReference>
<dbReference type="PANTHER" id="PTHR24422">
    <property type="entry name" value="CHEMOTAXIS PROTEIN METHYLTRANSFERASE"/>
    <property type="match status" value="1"/>
</dbReference>
<dbReference type="Pfam" id="PF01739">
    <property type="entry name" value="CheR"/>
    <property type="match status" value="1"/>
</dbReference>
<evidence type="ECO:0000256" key="1">
    <source>
        <dbReference type="ARBA" id="ARBA00001541"/>
    </source>
</evidence>
<dbReference type="Proteomes" id="UP000636010">
    <property type="component" value="Unassembled WGS sequence"/>
</dbReference>
<comment type="caution">
    <text evidence="7">The sequence shown here is derived from an EMBL/GenBank/DDBJ whole genome shotgun (WGS) entry which is preliminary data.</text>
</comment>
<evidence type="ECO:0000313" key="7">
    <source>
        <dbReference type="EMBL" id="GGC51683.1"/>
    </source>
</evidence>
<dbReference type="EMBL" id="BMEC01000016">
    <property type="protein sequence ID" value="GGC51683.1"/>
    <property type="molecule type" value="Genomic_DNA"/>
</dbReference>
<dbReference type="SUPFAM" id="SSF53335">
    <property type="entry name" value="S-adenosyl-L-methionine-dependent methyltransferases"/>
    <property type="match status" value="1"/>
</dbReference>
<organism evidence="7 8">
    <name type="scientific">Marivirga lumbricoides</name>
    <dbReference type="NCBI Taxonomy" id="1046115"/>
    <lineage>
        <taxon>Bacteria</taxon>
        <taxon>Pseudomonadati</taxon>
        <taxon>Bacteroidota</taxon>
        <taxon>Cytophagia</taxon>
        <taxon>Cytophagales</taxon>
        <taxon>Marivirgaceae</taxon>
        <taxon>Marivirga</taxon>
    </lineage>
</organism>
<dbReference type="InterPro" id="IPR022641">
    <property type="entry name" value="CheR_N"/>
</dbReference>
<name>A0ABQ1N239_9BACT</name>
<keyword evidence="5" id="KW-0949">S-adenosyl-L-methionine</keyword>
<gene>
    <name evidence="7" type="primary">cheR34H</name>
    <name evidence="7" type="ORF">GCM10011506_41760</name>
</gene>
<reference evidence="8" key="1">
    <citation type="journal article" date="2019" name="Int. J. Syst. Evol. Microbiol.">
        <title>The Global Catalogue of Microorganisms (GCM) 10K type strain sequencing project: providing services to taxonomists for standard genome sequencing and annotation.</title>
        <authorList>
            <consortium name="The Broad Institute Genomics Platform"/>
            <consortium name="The Broad Institute Genome Sequencing Center for Infectious Disease"/>
            <person name="Wu L."/>
            <person name="Ma J."/>
        </authorList>
    </citation>
    <scope>NUCLEOTIDE SEQUENCE [LARGE SCALE GENOMIC DNA]</scope>
    <source>
        <strain evidence="8">CGMCC 1.10832</strain>
    </source>
</reference>